<evidence type="ECO:0000313" key="3">
    <source>
        <dbReference type="Proteomes" id="UP000315289"/>
    </source>
</evidence>
<evidence type="ECO:0000313" key="2">
    <source>
        <dbReference type="EMBL" id="TVP41585.1"/>
    </source>
</evidence>
<evidence type="ECO:0000256" key="1">
    <source>
        <dbReference type="SAM" id="Phobius"/>
    </source>
</evidence>
<gene>
    <name evidence="2" type="ORF">NARC_30300</name>
</gene>
<keyword evidence="3" id="KW-1185">Reference proteome</keyword>
<sequence>MMEARTIVFLNGFLCINVIITLCYIEIILLETEFILLLHSTEIC</sequence>
<reference evidence="2 3" key="1">
    <citation type="journal article" date="2019" name="Front. Microbiol.">
        <title>Ammonia Oxidation by the Arctic Terrestrial Thaumarchaeote Candidatus Nitrosocosmicus arcticus Is Stimulated by Increasing Temperatures.</title>
        <authorList>
            <person name="Alves R.J.E."/>
            <person name="Kerou M."/>
            <person name="Zappe A."/>
            <person name="Bittner R."/>
            <person name="Abby S.S."/>
            <person name="Schmidt H.A."/>
            <person name="Pfeifer K."/>
            <person name="Schleper C."/>
        </authorList>
    </citation>
    <scope>NUCLEOTIDE SEQUENCE [LARGE SCALE GENOMIC DNA]</scope>
    <source>
        <strain evidence="2 3">Kfb</strain>
    </source>
</reference>
<keyword evidence="1" id="KW-0812">Transmembrane</keyword>
<protein>
    <submittedName>
        <fullName evidence="2">Uncharacterized protein</fullName>
    </submittedName>
</protein>
<keyword evidence="1" id="KW-0472">Membrane</keyword>
<keyword evidence="1" id="KW-1133">Transmembrane helix</keyword>
<feature type="transmembrane region" description="Helical" evidence="1">
    <location>
        <begin position="7"/>
        <end position="30"/>
    </location>
</feature>
<dbReference type="Proteomes" id="UP000315289">
    <property type="component" value="Unassembled WGS sequence"/>
</dbReference>
<name>A0A557SYA1_9ARCH</name>
<comment type="caution">
    <text evidence="2">The sequence shown here is derived from an EMBL/GenBank/DDBJ whole genome shotgun (WGS) entry which is preliminary data.</text>
</comment>
<proteinExistence type="predicted"/>
<dbReference type="EMBL" id="VOAH01000003">
    <property type="protein sequence ID" value="TVP41585.1"/>
    <property type="molecule type" value="Genomic_DNA"/>
</dbReference>
<accession>A0A557SYA1</accession>
<dbReference type="AlphaFoldDB" id="A0A557SYA1"/>
<organism evidence="2 3">
    <name type="scientific">Candidatus Nitrosocosmicus arcticus</name>
    <dbReference type="NCBI Taxonomy" id="2035267"/>
    <lineage>
        <taxon>Archaea</taxon>
        <taxon>Nitrososphaerota</taxon>
        <taxon>Nitrososphaeria</taxon>
        <taxon>Nitrososphaerales</taxon>
        <taxon>Nitrososphaeraceae</taxon>
        <taxon>Candidatus Nitrosocosmicus</taxon>
    </lineage>
</organism>